<sequence>MELVDKLDREVGFPAPWDLDEFVDRLERHRGRPIDLIELDGPVGEITGMWLRREDRDVIGYPGNTTTHHQDVVVLHELAHMLFEHAGLCVFSDASRIAPSLHPEAFEHLLGRADGADDEFMAETVATLALTRIWQGDRQTRPEGELARRVTEAFG</sequence>
<keyword evidence="2" id="KW-1185">Reference proteome</keyword>
<geneLocation type="plasmid" evidence="2">
    <name>ppmurdsm45305</name>
</geneLocation>
<gene>
    <name evidence="1" type="ORF">BAY60_35470</name>
</gene>
<comment type="caution">
    <text evidence="1">The sequence shown here is derived from an EMBL/GenBank/DDBJ whole genome shotgun (WGS) entry which is preliminary data.</text>
</comment>
<evidence type="ECO:0000313" key="2">
    <source>
        <dbReference type="Proteomes" id="UP000249915"/>
    </source>
</evidence>
<keyword evidence="1" id="KW-0614">Plasmid</keyword>
<accession>A0A2V4ABM1</accession>
<protein>
    <recommendedName>
        <fullName evidence="3">IrrE N-terminal-like domain-containing protein</fullName>
    </recommendedName>
</protein>
<name>A0A2V4ABM1_9PSEU</name>
<dbReference type="EMBL" id="MASW01000024">
    <property type="protein sequence ID" value="PXY16508.1"/>
    <property type="molecule type" value="Genomic_DNA"/>
</dbReference>
<proteinExistence type="predicted"/>
<dbReference type="Proteomes" id="UP000249915">
    <property type="component" value="Plasmid pPmurDSM45305"/>
</dbReference>
<evidence type="ECO:0000313" key="1">
    <source>
        <dbReference type="EMBL" id="PXY16508.1"/>
    </source>
</evidence>
<reference evidence="1 2" key="1">
    <citation type="submission" date="2016-07" db="EMBL/GenBank/DDBJ databases">
        <title>Draft genome sequence of Prauserella muralis DSM 45305, isolated from a mould-covered wall in an indoor environment.</title>
        <authorList>
            <person name="Ruckert C."/>
            <person name="Albersmeier A."/>
            <person name="Jiang C.-L."/>
            <person name="Jiang Y."/>
            <person name="Kalinowski J."/>
            <person name="Schneider O."/>
            <person name="Winkler A."/>
            <person name="Zotchev S.B."/>
        </authorList>
    </citation>
    <scope>NUCLEOTIDE SEQUENCE [LARGE SCALE GENOMIC DNA]</scope>
    <source>
        <strain evidence="1 2">DSM 45305</strain>
        <plasmid evidence="2">ppmurdsm45305</plasmid>
    </source>
</reference>
<evidence type="ECO:0008006" key="3">
    <source>
        <dbReference type="Google" id="ProtNLM"/>
    </source>
</evidence>
<dbReference type="AlphaFoldDB" id="A0A2V4ABM1"/>
<organism evidence="1 2">
    <name type="scientific">Prauserella muralis</name>
    <dbReference type="NCBI Taxonomy" id="588067"/>
    <lineage>
        <taxon>Bacteria</taxon>
        <taxon>Bacillati</taxon>
        <taxon>Actinomycetota</taxon>
        <taxon>Actinomycetes</taxon>
        <taxon>Pseudonocardiales</taxon>
        <taxon>Pseudonocardiaceae</taxon>
        <taxon>Prauserella</taxon>
    </lineage>
</organism>